<dbReference type="SUPFAM" id="SSF111369">
    <property type="entry name" value="HlyD-like secretion proteins"/>
    <property type="match status" value="1"/>
</dbReference>
<dbReference type="NCBIfam" id="TIGR01730">
    <property type="entry name" value="RND_mfp"/>
    <property type="match status" value="1"/>
</dbReference>
<dbReference type="InterPro" id="IPR006143">
    <property type="entry name" value="RND_pump_MFP"/>
</dbReference>
<dbReference type="STRING" id="698738.OLEAN_C30750"/>
<comment type="similarity">
    <text evidence="1">Belongs to the membrane fusion protein (MFP) (TC 8.A.1) family.</text>
</comment>
<organism evidence="2 3">
    <name type="scientific">Oleispira antarctica RB-8</name>
    <dbReference type="NCBI Taxonomy" id="698738"/>
    <lineage>
        <taxon>Bacteria</taxon>
        <taxon>Pseudomonadati</taxon>
        <taxon>Pseudomonadota</taxon>
        <taxon>Gammaproteobacteria</taxon>
        <taxon>Oceanospirillales</taxon>
        <taxon>Oceanospirillaceae</taxon>
        <taxon>Oleispira</taxon>
    </lineage>
</organism>
<dbReference type="EMBL" id="FO203512">
    <property type="protein sequence ID" value="CCK77251.1"/>
    <property type="molecule type" value="Genomic_DNA"/>
</dbReference>
<sequence>MGILLIGGGMATIIYKTAPKPQRGEEVKQVRLVETTELKRMTLRPEWLGGGEVSAAQRVQLSAQVAGRIFQVEQDAIPGATLVKNQKIATIEKQDYRLQVQQQQAAVIQAQATLDLEKGQGQLAKEEYELAKSQLNSSLKNNDLVLRKPQIAAAMAGLKTAQANLALAQLQLDRTDIRMPFNGQIVSRSINNGSQVNMGSMLFDLVSTDEFWLQVKVPQDFLAILDATKPVIITSGDHQREADVLHALIEVDATDRQAKILISIKNPDSNVLLIGSYVDSLLFAKTIADAYVVENKYIKDDGKVWVVNDKKLYKRTPKILYQSREKSWIESGFLEGDSLLNSSLGVVTEGTQVRISAKRGQDK</sequence>
<dbReference type="Gene3D" id="2.40.30.170">
    <property type="match status" value="1"/>
</dbReference>
<dbReference type="PANTHER" id="PTHR30469">
    <property type="entry name" value="MULTIDRUG RESISTANCE PROTEIN MDTA"/>
    <property type="match status" value="1"/>
</dbReference>
<dbReference type="Gene3D" id="2.40.50.100">
    <property type="match status" value="1"/>
</dbReference>
<name>R4YPZ5_OLEAN</name>
<dbReference type="GO" id="GO:1990281">
    <property type="term" value="C:efflux pump complex"/>
    <property type="evidence" value="ECO:0007669"/>
    <property type="project" value="TreeGrafter"/>
</dbReference>
<dbReference type="GO" id="GO:0015562">
    <property type="term" value="F:efflux transmembrane transporter activity"/>
    <property type="evidence" value="ECO:0007669"/>
    <property type="project" value="TreeGrafter"/>
</dbReference>
<accession>R4YPZ5</accession>
<dbReference type="HOGENOM" id="CLU_018816_18_2_6"/>
<proteinExistence type="inferred from homology"/>
<evidence type="ECO:0000256" key="1">
    <source>
        <dbReference type="ARBA" id="ARBA00009477"/>
    </source>
</evidence>
<keyword evidence="3" id="KW-1185">Reference proteome</keyword>
<dbReference type="Gene3D" id="1.10.287.470">
    <property type="entry name" value="Helix hairpin bin"/>
    <property type="match status" value="1"/>
</dbReference>
<dbReference type="Proteomes" id="UP000032749">
    <property type="component" value="Chromosome"/>
</dbReference>
<reference evidence="2 3" key="1">
    <citation type="journal article" date="2013" name="Nat. Commun.">
        <title>Genome sequence and functional genomic analysis of the oil-degrading bacterium Oleispira antarctica.</title>
        <authorList>
            <person name="Kube M."/>
            <person name="Chernikova T.N."/>
            <person name="Al-Ramahi Y."/>
            <person name="Beloqui A."/>
            <person name="Lopez-Cortez N."/>
            <person name="Guazzaroni M.E."/>
            <person name="Heipieper H.J."/>
            <person name="Klages S."/>
            <person name="Kotsyurbenko O.R."/>
            <person name="Langer I."/>
            <person name="Nechitaylo T.Y."/>
            <person name="Lunsdorf H."/>
            <person name="Fernandez M."/>
            <person name="Juarez S."/>
            <person name="Ciordia S."/>
            <person name="Singer A."/>
            <person name="Kagan O."/>
            <person name="Egorova O."/>
            <person name="Petit P.A."/>
            <person name="Stogios P."/>
            <person name="Kim Y."/>
            <person name="Tchigvintsev A."/>
            <person name="Flick R."/>
            <person name="Denaro R."/>
            <person name="Genovese M."/>
            <person name="Albar J.P."/>
            <person name="Reva O.N."/>
            <person name="Martinez-Gomariz M."/>
            <person name="Tran H."/>
            <person name="Ferrer M."/>
            <person name="Savchenko A."/>
            <person name="Yakunin A.F."/>
            <person name="Yakimov M.M."/>
            <person name="Golyshina O.V."/>
            <person name="Reinhardt R."/>
            <person name="Golyshin P.N."/>
        </authorList>
    </citation>
    <scope>NUCLEOTIDE SEQUENCE [LARGE SCALE GENOMIC DNA]</scope>
</reference>
<gene>
    <name evidence="2" type="ORF">OLEAN_C30750</name>
</gene>
<evidence type="ECO:0000313" key="2">
    <source>
        <dbReference type="EMBL" id="CCK77251.1"/>
    </source>
</evidence>
<dbReference type="AlphaFoldDB" id="R4YPZ5"/>
<protein>
    <submittedName>
        <fullName evidence="2">Efflux transporter</fullName>
    </submittedName>
</protein>
<dbReference type="KEGG" id="oai:OLEAN_C30750"/>
<evidence type="ECO:0000313" key="3">
    <source>
        <dbReference type="Proteomes" id="UP000032749"/>
    </source>
</evidence>